<comment type="caution">
    <text evidence="2">The sequence shown here is derived from an EMBL/GenBank/DDBJ whole genome shotgun (WGS) entry which is preliminary data.</text>
</comment>
<feature type="chain" id="PRO_5042186291" evidence="1">
    <location>
        <begin position="23"/>
        <end position="141"/>
    </location>
</feature>
<dbReference type="SUPFAM" id="SSF49695">
    <property type="entry name" value="gamma-Crystallin-like"/>
    <property type="match status" value="1"/>
</dbReference>
<keyword evidence="1" id="KW-0732">Signal</keyword>
<dbReference type="AlphaFoldDB" id="A0AAD9G241"/>
<keyword evidence="3" id="KW-1185">Reference proteome</keyword>
<dbReference type="Gene3D" id="2.60.20.10">
    <property type="entry name" value="Crystallins"/>
    <property type="match status" value="1"/>
</dbReference>
<name>A0AAD9G241_9STRA</name>
<dbReference type="EMBL" id="JASMQC010000039">
    <property type="protein sequence ID" value="KAK1930468.1"/>
    <property type="molecule type" value="Genomic_DNA"/>
</dbReference>
<reference evidence="2" key="1">
    <citation type="submission" date="2023-08" db="EMBL/GenBank/DDBJ databases">
        <title>Reference Genome Resource for the Citrus Pathogen Phytophthora citrophthora.</title>
        <authorList>
            <person name="Moller H."/>
            <person name="Coetzee B."/>
            <person name="Rose L.J."/>
            <person name="Van Niekerk J.M."/>
        </authorList>
    </citation>
    <scope>NUCLEOTIDE SEQUENCE</scope>
    <source>
        <strain evidence="2">STE-U-9442</strain>
    </source>
</reference>
<dbReference type="Proteomes" id="UP001259832">
    <property type="component" value="Unassembled WGS sequence"/>
</dbReference>
<accession>A0AAD9G241</accession>
<proteinExistence type="predicted"/>
<evidence type="ECO:0000256" key="1">
    <source>
        <dbReference type="SAM" id="SignalP"/>
    </source>
</evidence>
<feature type="signal peptide" evidence="1">
    <location>
        <begin position="1"/>
        <end position="22"/>
    </location>
</feature>
<dbReference type="InterPro" id="IPR011024">
    <property type="entry name" value="G_crystallin-like"/>
</dbReference>
<gene>
    <name evidence="2" type="ORF">P3T76_014139</name>
</gene>
<sequence>MARFPSVLVFCTLTFLNNVVSAWYGTVTFYSDVDFDGPKYPWGISKTQQCYNLSCWDNRASSVKWEGLPKKGSFDGKSRIAFFTEKNCKGDIRHWPTDVDGHYPKDFTLDGVNDAVTSFMVWETSKKITNGRVTPCPWGTS</sequence>
<organism evidence="2 3">
    <name type="scientific">Phytophthora citrophthora</name>
    <dbReference type="NCBI Taxonomy" id="4793"/>
    <lineage>
        <taxon>Eukaryota</taxon>
        <taxon>Sar</taxon>
        <taxon>Stramenopiles</taxon>
        <taxon>Oomycota</taxon>
        <taxon>Peronosporomycetes</taxon>
        <taxon>Peronosporales</taxon>
        <taxon>Peronosporaceae</taxon>
        <taxon>Phytophthora</taxon>
    </lineage>
</organism>
<protein>
    <submittedName>
        <fullName evidence="2">Uncharacterized protein</fullName>
    </submittedName>
</protein>
<evidence type="ECO:0000313" key="2">
    <source>
        <dbReference type="EMBL" id="KAK1930468.1"/>
    </source>
</evidence>
<evidence type="ECO:0000313" key="3">
    <source>
        <dbReference type="Proteomes" id="UP001259832"/>
    </source>
</evidence>